<accession>A0A834GPI7</accession>
<sequence length="150" mass="15962">MTNDVALGAVVVCEALCASWPPVSVVECDDLTGKGRTGKGSRIHLEGGRKRRLIGREGETGKGEPIRVIDPADQIGKGENGEGADRLSERERTALPLDGEVGNGGGSRASKEIWVHGPGGVFRGTIGELSRRSFCILILHYEFPVRGVKT</sequence>
<keyword evidence="3" id="KW-1185">Reference proteome</keyword>
<evidence type="ECO:0000313" key="3">
    <source>
        <dbReference type="Proteomes" id="UP000626092"/>
    </source>
</evidence>
<proteinExistence type="predicted"/>
<dbReference type="AlphaFoldDB" id="A0A834GPI7"/>
<name>A0A834GPI7_RHOSS</name>
<evidence type="ECO:0000256" key="1">
    <source>
        <dbReference type="SAM" id="MobiDB-lite"/>
    </source>
</evidence>
<protein>
    <submittedName>
        <fullName evidence="2">Uncharacterized protein</fullName>
    </submittedName>
</protein>
<evidence type="ECO:0000313" key="2">
    <source>
        <dbReference type="EMBL" id="KAF7137694.1"/>
    </source>
</evidence>
<organism evidence="2 3">
    <name type="scientific">Rhododendron simsii</name>
    <name type="common">Sims's rhododendron</name>
    <dbReference type="NCBI Taxonomy" id="118357"/>
    <lineage>
        <taxon>Eukaryota</taxon>
        <taxon>Viridiplantae</taxon>
        <taxon>Streptophyta</taxon>
        <taxon>Embryophyta</taxon>
        <taxon>Tracheophyta</taxon>
        <taxon>Spermatophyta</taxon>
        <taxon>Magnoliopsida</taxon>
        <taxon>eudicotyledons</taxon>
        <taxon>Gunneridae</taxon>
        <taxon>Pentapetalae</taxon>
        <taxon>asterids</taxon>
        <taxon>Ericales</taxon>
        <taxon>Ericaceae</taxon>
        <taxon>Ericoideae</taxon>
        <taxon>Rhodoreae</taxon>
        <taxon>Rhododendron</taxon>
    </lineage>
</organism>
<reference evidence="2" key="1">
    <citation type="submission" date="2019-11" db="EMBL/GenBank/DDBJ databases">
        <authorList>
            <person name="Liu Y."/>
            <person name="Hou J."/>
            <person name="Li T.-Q."/>
            <person name="Guan C.-H."/>
            <person name="Wu X."/>
            <person name="Wu H.-Z."/>
            <person name="Ling F."/>
            <person name="Zhang R."/>
            <person name="Shi X.-G."/>
            <person name="Ren J.-P."/>
            <person name="Chen E.-F."/>
            <person name="Sun J.-M."/>
        </authorList>
    </citation>
    <scope>NUCLEOTIDE SEQUENCE</scope>
    <source>
        <strain evidence="2">Adult_tree_wgs_1</strain>
        <tissue evidence="2">Leaves</tissue>
    </source>
</reference>
<feature type="compositionally biased region" description="Basic and acidic residues" evidence="1">
    <location>
        <begin position="79"/>
        <end position="93"/>
    </location>
</feature>
<gene>
    <name evidence="2" type="ORF">RHSIM_Rhsim07G0166300</name>
</gene>
<dbReference type="EMBL" id="WJXA01000007">
    <property type="protein sequence ID" value="KAF7137694.1"/>
    <property type="molecule type" value="Genomic_DNA"/>
</dbReference>
<dbReference type="Proteomes" id="UP000626092">
    <property type="component" value="Unassembled WGS sequence"/>
</dbReference>
<comment type="caution">
    <text evidence="2">The sequence shown here is derived from an EMBL/GenBank/DDBJ whole genome shotgun (WGS) entry which is preliminary data.</text>
</comment>
<feature type="region of interest" description="Disordered" evidence="1">
    <location>
        <begin position="47"/>
        <end position="104"/>
    </location>
</feature>
<feature type="compositionally biased region" description="Basic and acidic residues" evidence="1">
    <location>
        <begin position="47"/>
        <end position="67"/>
    </location>
</feature>